<feature type="domain" description="FP protein C-terminal" evidence="4">
    <location>
        <begin position="270"/>
        <end position="321"/>
    </location>
</feature>
<dbReference type="EMBL" id="JBEUOH010000011">
    <property type="protein sequence ID" value="KAL0881746.1"/>
    <property type="molecule type" value="Genomic_DNA"/>
</dbReference>
<evidence type="ECO:0000313" key="5">
    <source>
        <dbReference type="EMBL" id="KAL0881746.1"/>
    </source>
</evidence>
<dbReference type="InterPro" id="IPR004941">
    <property type="entry name" value="FP_N"/>
</dbReference>
<evidence type="ECO:0000259" key="4">
    <source>
        <dbReference type="Pfam" id="PF25298"/>
    </source>
</evidence>
<dbReference type="Proteomes" id="UP001549920">
    <property type="component" value="Unassembled WGS sequence"/>
</dbReference>
<dbReference type="Pfam" id="PF25298">
    <property type="entry name" value="Baculo_FP_2nd"/>
    <property type="match status" value="1"/>
</dbReference>
<evidence type="ECO:0000259" key="3">
    <source>
        <dbReference type="Pfam" id="PF03258"/>
    </source>
</evidence>
<organism evidence="5 6">
    <name type="scientific">Loxostege sticticalis</name>
    <name type="common">Beet webworm moth</name>
    <dbReference type="NCBI Taxonomy" id="481309"/>
    <lineage>
        <taxon>Eukaryota</taxon>
        <taxon>Metazoa</taxon>
        <taxon>Ecdysozoa</taxon>
        <taxon>Arthropoda</taxon>
        <taxon>Hexapoda</taxon>
        <taxon>Insecta</taxon>
        <taxon>Pterygota</taxon>
        <taxon>Neoptera</taxon>
        <taxon>Endopterygota</taxon>
        <taxon>Lepidoptera</taxon>
        <taxon>Glossata</taxon>
        <taxon>Ditrysia</taxon>
        <taxon>Pyraloidea</taxon>
        <taxon>Crambidae</taxon>
        <taxon>Pyraustinae</taxon>
        <taxon>Loxostege</taxon>
    </lineage>
</organism>
<feature type="coiled-coil region" evidence="1">
    <location>
        <begin position="142"/>
        <end position="169"/>
    </location>
</feature>
<evidence type="ECO:0008006" key="7">
    <source>
        <dbReference type="Google" id="ProtNLM"/>
    </source>
</evidence>
<reference evidence="5 6" key="1">
    <citation type="submission" date="2024-06" db="EMBL/GenBank/DDBJ databases">
        <title>A chromosome-level genome assembly of beet webworm, Loxostege sticticalis.</title>
        <authorList>
            <person name="Zhang Y."/>
        </authorList>
    </citation>
    <scope>NUCLEOTIDE SEQUENCE [LARGE SCALE GENOMIC DNA]</scope>
    <source>
        <strain evidence="5">AQ026</strain>
        <tissue evidence="5">Whole body</tissue>
    </source>
</reference>
<keyword evidence="1" id="KW-0175">Coiled coil</keyword>
<name>A0ABR3HYX5_LOXSC</name>
<protein>
    <recommendedName>
        <fullName evidence="7">Zinc finger DNA binding protein</fullName>
    </recommendedName>
</protein>
<dbReference type="Gene3D" id="1.10.287.1490">
    <property type="match status" value="1"/>
</dbReference>
<proteinExistence type="predicted"/>
<feature type="domain" description="FP protein N-terminal" evidence="3">
    <location>
        <begin position="175"/>
        <end position="260"/>
    </location>
</feature>
<feature type="region of interest" description="Disordered" evidence="2">
    <location>
        <begin position="1"/>
        <end position="30"/>
    </location>
</feature>
<dbReference type="Pfam" id="PF03258">
    <property type="entry name" value="Baculo_FP"/>
    <property type="match status" value="1"/>
</dbReference>
<sequence length="322" mass="37353">MIRSPLKISGSVPDLSSEPHDREYITQRKRKHSSEYQELMDIYTDRIMGKLTEWKTEIGKTNNEINEKLATLASTSQDLKSEINSMRKEFTTIKNSVQELTTKHGIIQKDLTELQQSVQFNGDQQSDMANRIQALSKDVQTVSTFKSELNEIRKENQILRSQLNANDQRDRLPNVEIIGIPEVKGENLYKILEKMCLYLEVPVSSSDIMEVNRVSSRTKLEGRPRVIIAKMRSRQLRDSMISRARRSRITTRDIDVQGDVKPVYVNEHLTPLNKNILKRTKEAAKTKNYQFTWTKNGRIFTRKNETTQAIQIITEEDLKKII</sequence>
<gene>
    <name evidence="5" type="ORF">ABMA27_001535</name>
</gene>
<keyword evidence="6" id="KW-1185">Reference proteome</keyword>
<dbReference type="Gene3D" id="3.30.70.1820">
    <property type="entry name" value="L1 transposable element, RRM domain"/>
    <property type="match status" value="1"/>
</dbReference>
<accession>A0ABR3HYX5</accession>
<evidence type="ECO:0000256" key="1">
    <source>
        <dbReference type="SAM" id="Coils"/>
    </source>
</evidence>
<feature type="coiled-coil region" evidence="1">
    <location>
        <begin position="62"/>
        <end position="89"/>
    </location>
</feature>
<feature type="compositionally biased region" description="Basic and acidic residues" evidence="2">
    <location>
        <begin position="17"/>
        <end position="26"/>
    </location>
</feature>
<evidence type="ECO:0000313" key="6">
    <source>
        <dbReference type="Proteomes" id="UP001549920"/>
    </source>
</evidence>
<dbReference type="InterPro" id="IPR057251">
    <property type="entry name" value="FP_C"/>
</dbReference>
<evidence type="ECO:0000256" key="2">
    <source>
        <dbReference type="SAM" id="MobiDB-lite"/>
    </source>
</evidence>
<comment type="caution">
    <text evidence="5">The sequence shown here is derived from an EMBL/GenBank/DDBJ whole genome shotgun (WGS) entry which is preliminary data.</text>
</comment>